<sequence>MTPRFKLRHALACTVLLGSATSALAYFDHFLSGTIIGTMSQKEAASYAQTVKKAITATPEGETLQWTFAAAGRRQQIDATVTPVRSKTDQGQSCRQLKTELKRGSDQENWSGWFCKQSDGQWKSRKVADD</sequence>
<feature type="region of interest" description="Disordered" evidence="1">
    <location>
        <begin position="81"/>
        <end position="109"/>
    </location>
</feature>
<feature type="compositionally biased region" description="Polar residues" evidence="1">
    <location>
        <begin position="81"/>
        <end position="96"/>
    </location>
</feature>
<evidence type="ECO:0000313" key="4">
    <source>
        <dbReference type="Proteomes" id="UP001216674"/>
    </source>
</evidence>
<evidence type="ECO:0000256" key="2">
    <source>
        <dbReference type="SAM" id="SignalP"/>
    </source>
</evidence>
<accession>A0ABT6AX59</accession>
<feature type="compositionally biased region" description="Basic and acidic residues" evidence="1">
    <location>
        <begin position="97"/>
        <end position="106"/>
    </location>
</feature>
<comment type="caution">
    <text evidence="3">The sequence shown here is derived from an EMBL/GenBank/DDBJ whole genome shotgun (WGS) entry which is preliminary data.</text>
</comment>
<dbReference type="RefSeq" id="WP_017230916.1">
    <property type="nucleotide sequence ID" value="NZ_JARJLM010000488.1"/>
</dbReference>
<proteinExistence type="predicted"/>
<organism evidence="3 4">
    <name type="scientific">Cupriavidus basilensis</name>
    <dbReference type="NCBI Taxonomy" id="68895"/>
    <lineage>
        <taxon>Bacteria</taxon>
        <taxon>Pseudomonadati</taxon>
        <taxon>Pseudomonadota</taxon>
        <taxon>Betaproteobacteria</taxon>
        <taxon>Burkholderiales</taxon>
        <taxon>Burkholderiaceae</taxon>
        <taxon>Cupriavidus</taxon>
    </lineage>
</organism>
<feature type="signal peptide" evidence="2">
    <location>
        <begin position="1"/>
        <end position="25"/>
    </location>
</feature>
<dbReference type="Proteomes" id="UP001216674">
    <property type="component" value="Unassembled WGS sequence"/>
</dbReference>
<feature type="chain" id="PRO_5046508274" evidence="2">
    <location>
        <begin position="26"/>
        <end position="130"/>
    </location>
</feature>
<keyword evidence="2" id="KW-0732">Signal</keyword>
<dbReference type="EMBL" id="JARJLM010000488">
    <property type="protein sequence ID" value="MDF3837218.1"/>
    <property type="molecule type" value="Genomic_DNA"/>
</dbReference>
<reference evidence="3 4" key="1">
    <citation type="submission" date="2023-03" db="EMBL/GenBank/DDBJ databases">
        <title>Draft assemblies of triclosan tolerant bacteria isolated from returned activated sludge.</title>
        <authorList>
            <person name="Van Hamelsveld S."/>
        </authorList>
    </citation>
    <scope>NUCLEOTIDE SEQUENCE [LARGE SCALE GENOMIC DNA]</scope>
    <source>
        <strain evidence="3 4">GW210010_S58</strain>
    </source>
</reference>
<gene>
    <name evidence="3" type="ORF">P3W85_30315</name>
</gene>
<evidence type="ECO:0000256" key="1">
    <source>
        <dbReference type="SAM" id="MobiDB-lite"/>
    </source>
</evidence>
<evidence type="ECO:0000313" key="3">
    <source>
        <dbReference type="EMBL" id="MDF3837218.1"/>
    </source>
</evidence>
<name>A0ABT6AX59_9BURK</name>
<protein>
    <submittedName>
        <fullName evidence="3">RT0821/Lpp0805 family surface protein</fullName>
    </submittedName>
</protein>
<keyword evidence="4" id="KW-1185">Reference proteome</keyword>